<proteinExistence type="predicted"/>
<dbReference type="PROSITE" id="PS51186">
    <property type="entry name" value="GNAT"/>
    <property type="match status" value="1"/>
</dbReference>
<name>A0A2L0D707_9STRE</name>
<keyword evidence="1 4" id="KW-0808">Transferase</keyword>
<dbReference type="KEGG" id="splr:C0J00_09830"/>
<keyword evidence="2" id="KW-0012">Acyltransferase</keyword>
<gene>
    <name evidence="4" type="ORF">C0J00_09830</name>
</gene>
<dbReference type="PANTHER" id="PTHR43626">
    <property type="entry name" value="ACYL-COA N-ACYLTRANSFERASE"/>
    <property type="match status" value="1"/>
</dbReference>
<dbReference type="Gene3D" id="3.40.630.30">
    <property type="match status" value="1"/>
</dbReference>
<dbReference type="GeneID" id="98394205"/>
<evidence type="ECO:0000313" key="5">
    <source>
        <dbReference type="Proteomes" id="UP000238956"/>
    </source>
</evidence>
<dbReference type="AlphaFoldDB" id="A0A2L0D707"/>
<evidence type="ECO:0000256" key="2">
    <source>
        <dbReference type="ARBA" id="ARBA00023315"/>
    </source>
</evidence>
<dbReference type="OrthoDB" id="3216107at2"/>
<evidence type="ECO:0000313" key="4">
    <source>
        <dbReference type="EMBL" id="AUW97379.1"/>
    </source>
</evidence>
<sequence>MRKVRFADSEDMVSLAKLYQSQGWESFTEERIVHLLESSHYILIEENGVIIAFLRYLTDDVLTTFIAEILVDKAFRSQGLGRLLVEEIMNLHPKTRLELISEADDFYDHLGFRNVGKGYRFP</sequence>
<dbReference type="Proteomes" id="UP000238956">
    <property type="component" value="Chromosome"/>
</dbReference>
<dbReference type="Pfam" id="PF13508">
    <property type="entry name" value="Acetyltransf_7"/>
    <property type="match status" value="1"/>
</dbReference>
<dbReference type="RefSeq" id="WP_104968683.1">
    <property type="nucleotide sequence ID" value="NZ_CP025536.1"/>
</dbReference>
<keyword evidence="5" id="KW-1185">Reference proteome</keyword>
<evidence type="ECO:0000259" key="3">
    <source>
        <dbReference type="PROSITE" id="PS51186"/>
    </source>
</evidence>
<feature type="domain" description="N-acetyltransferase" evidence="3">
    <location>
        <begin position="2"/>
        <end position="122"/>
    </location>
</feature>
<dbReference type="InterPro" id="IPR016181">
    <property type="entry name" value="Acyl_CoA_acyltransferase"/>
</dbReference>
<evidence type="ECO:0000256" key="1">
    <source>
        <dbReference type="ARBA" id="ARBA00022679"/>
    </source>
</evidence>
<dbReference type="InterPro" id="IPR045039">
    <property type="entry name" value="NSI-like"/>
</dbReference>
<dbReference type="PANTHER" id="PTHR43626:SF4">
    <property type="entry name" value="GCN5-RELATED N-ACETYLTRANSFERASE 2, CHLOROPLASTIC"/>
    <property type="match status" value="1"/>
</dbReference>
<protein>
    <submittedName>
        <fullName evidence="4">GNAT family N-acetyltransferase</fullName>
    </submittedName>
</protein>
<dbReference type="CDD" id="cd04301">
    <property type="entry name" value="NAT_SF"/>
    <property type="match status" value="1"/>
</dbReference>
<reference evidence="4 5" key="2">
    <citation type="submission" date="2018-02" db="EMBL/GenBank/DDBJ databases">
        <title>Whole genome sequencing analysis of Streptococcus pluranimalium isolated from cattle infected mastitis in China.</title>
        <authorList>
            <person name="Zhang J.-R."/>
            <person name="Hu G.-Z."/>
        </authorList>
    </citation>
    <scope>NUCLEOTIDE SEQUENCE [LARGE SCALE GENOMIC DNA]</scope>
    <source>
        <strain evidence="4 5">TH11417</strain>
    </source>
</reference>
<dbReference type="GO" id="GO:0005737">
    <property type="term" value="C:cytoplasm"/>
    <property type="evidence" value="ECO:0007669"/>
    <property type="project" value="TreeGrafter"/>
</dbReference>
<organism evidence="4 5">
    <name type="scientific">Streptococcus pluranimalium</name>
    <dbReference type="NCBI Taxonomy" id="82348"/>
    <lineage>
        <taxon>Bacteria</taxon>
        <taxon>Bacillati</taxon>
        <taxon>Bacillota</taxon>
        <taxon>Bacilli</taxon>
        <taxon>Lactobacillales</taxon>
        <taxon>Streptococcaceae</taxon>
        <taxon>Streptococcus</taxon>
    </lineage>
</organism>
<dbReference type="InterPro" id="IPR000182">
    <property type="entry name" value="GNAT_dom"/>
</dbReference>
<dbReference type="SUPFAM" id="SSF55729">
    <property type="entry name" value="Acyl-CoA N-acyltransferases (Nat)"/>
    <property type="match status" value="1"/>
</dbReference>
<accession>A0A2L0D707</accession>
<reference evidence="4 5" key="1">
    <citation type="submission" date="2017-12" db="EMBL/GenBank/DDBJ databases">
        <authorList>
            <person name="Hurst M.R.H."/>
        </authorList>
    </citation>
    <scope>NUCLEOTIDE SEQUENCE [LARGE SCALE GENOMIC DNA]</scope>
    <source>
        <strain evidence="4 5">TH11417</strain>
    </source>
</reference>
<dbReference type="EMBL" id="CP025536">
    <property type="protein sequence ID" value="AUW97379.1"/>
    <property type="molecule type" value="Genomic_DNA"/>
</dbReference>
<dbReference type="GO" id="GO:0008080">
    <property type="term" value="F:N-acetyltransferase activity"/>
    <property type="evidence" value="ECO:0007669"/>
    <property type="project" value="InterPro"/>
</dbReference>